<protein>
    <submittedName>
        <fullName evidence="6">Phospholipid/glycerol acyltransferase</fullName>
    </submittedName>
</protein>
<dbReference type="AlphaFoldDB" id="Q21RA7"/>
<accession>Q21RA7</accession>
<evidence type="ECO:0000313" key="6">
    <source>
        <dbReference type="EMBL" id="ABD71696.1"/>
    </source>
</evidence>
<evidence type="ECO:0000256" key="1">
    <source>
        <dbReference type="ARBA" id="ARBA00005189"/>
    </source>
</evidence>
<dbReference type="GO" id="GO:0006654">
    <property type="term" value="P:phosphatidic acid biosynthetic process"/>
    <property type="evidence" value="ECO:0007669"/>
    <property type="project" value="TreeGrafter"/>
</dbReference>
<organism evidence="6 7">
    <name type="scientific">Albidiferax ferrireducens (strain ATCC BAA-621 / DSM 15236 / T118)</name>
    <name type="common">Rhodoferax ferrireducens</name>
    <dbReference type="NCBI Taxonomy" id="338969"/>
    <lineage>
        <taxon>Bacteria</taxon>
        <taxon>Pseudomonadati</taxon>
        <taxon>Pseudomonadota</taxon>
        <taxon>Betaproteobacteria</taxon>
        <taxon>Burkholderiales</taxon>
        <taxon>Comamonadaceae</taxon>
        <taxon>Rhodoferax</taxon>
    </lineage>
</organism>
<dbReference type="eggNOG" id="COG0204">
    <property type="taxonomic scope" value="Bacteria"/>
</dbReference>
<keyword evidence="7" id="KW-1185">Reference proteome</keyword>
<evidence type="ECO:0000313" key="7">
    <source>
        <dbReference type="Proteomes" id="UP000008332"/>
    </source>
</evidence>
<dbReference type="STRING" id="338969.Rfer_3998"/>
<dbReference type="GO" id="GO:0003841">
    <property type="term" value="F:1-acylglycerol-3-phosphate O-acyltransferase activity"/>
    <property type="evidence" value="ECO:0007669"/>
    <property type="project" value="TreeGrafter"/>
</dbReference>
<name>Q21RA7_ALBFT</name>
<dbReference type="KEGG" id="rfr:Rfer_3998"/>
<keyword evidence="4" id="KW-0472">Membrane</keyword>
<dbReference type="Proteomes" id="UP000008332">
    <property type="component" value="Chromosome"/>
</dbReference>
<dbReference type="EMBL" id="CP000267">
    <property type="protein sequence ID" value="ABD71696.1"/>
    <property type="molecule type" value="Genomic_DNA"/>
</dbReference>
<dbReference type="SMART" id="SM00563">
    <property type="entry name" value="PlsC"/>
    <property type="match status" value="1"/>
</dbReference>
<dbReference type="Pfam" id="PF01553">
    <property type="entry name" value="Acyltransferase"/>
    <property type="match status" value="1"/>
</dbReference>
<sequence>MQFLRHLYSAARLRFALVMLGVGCLLWTVLALPLGLVLPSRWGMWVGRWMATLGFRAYIWLLDVIGLGRFDIAALDTLRGAGPLILAVNHPGLLDALMVLSRLPNVTCILKASLMRSPLWGAGARLAGYIRNDLFLGAVNLAVDELHHGSQLLLFPEGTRSDPMPLGEFQIGAAYMSYRSGIPIQTIIIEQDSRFLGKGWPWLKRPDMPMHFRIRLGQRFDPPTNPKAFTLTLHDYFRSEIKPLSGGA</sequence>
<evidence type="ECO:0000256" key="3">
    <source>
        <dbReference type="ARBA" id="ARBA00023315"/>
    </source>
</evidence>
<gene>
    <name evidence="6" type="ordered locus">Rfer_3998</name>
</gene>
<dbReference type="CDD" id="cd07989">
    <property type="entry name" value="LPLAT_AGPAT-like"/>
    <property type="match status" value="1"/>
</dbReference>
<feature type="domain" description="Phospholipid/glycerol acyltransferase" evidence="5">
    <location>
        <begin position="84"/>
        <end position="192"/>
    </location>
</feature>
<dbReference type="InterPro" id="IPR002123">
    <property type="entry name" value="Plipid/glycerol_acylTrfase"/>
</dbReference>
<reference evidence="7" key="1">
    <citation type="submission" date="2006-02" db="EMBL/GenBank/DDBJ databases">
        <title>Complete sequence of chromosome of Rhodoferax ferrireducens DSM 15236.</title>
        <authorList>
            <person name="Copeland A."/>
            <person name="Lucas S."/>
            <person name="Lapidus A."/>
            <person name="Barry K."/>
            <person name="Detter J.C."/>
            <person name="Glavina del Rio T."/>
            <person name="Hammon N."/>
            <person name="Israni S."/>
            <person name="Pitluck S."/>
            <person name="Brettin T."/>
            <person name="Bruce D."/>
            <person name="Han C."/>
            <person name="Tapia R."/>
            <person name="Gilna P."/>
            <person name="Kiss H."/>
            <person name="Schmutz J."/>
            <person name="Larimer F."/>
            <person name="Land M."/>
            <person name="Kyrpides N."/>
            <person name="Ivanova N."/>
            <person name="Richardson P."/>
        </authorList>
    </citation>
    <scope>NUCLEOTIDE SEQUENCE [LARGE SCALE GENOMIC DNA]</scope>
    <source>
        <strain evidence="7">ATCC BAA-621 / DSM 15236 / T118</strain>
    </source>
</reference>
<keyword evidence="2 6" id="KW-0808">Transferase</keyword>
<dbReference type="HOGENOM" id="CLU_078753_0_0_4"/>
<dbReference type="PANTHER" id="PTHR10434:SF66">
    <property type="entry name" value="PHOSPHOLIPID_GLYCEROL ACYLTRANSFERASE DOMAIN-CONTAINING PROTEIN"/>
    <property type="match status" value="1"/>
</dbReference>
<dbReference type="RefSeq" id="WP_011466258.1">
    <property type="nucleotide sequence ID" value="NC_007908.1"/>
</dbReference>
<proteinExistence type="predicted"/>
<comment type="pathway">
    <text evidence="1">Lipid metabolism.</text>
</comment>
<keyword evidence="3 6" id="KW-0012">Acyltransferase</keyword>
<feature type="transmembrane region" description="Helical" evidence="4">
    <location>
        <begin position="55"/>
        <end position="75"/>
    </location>
</feature>
<evidence type="ECO:0000256" key="2">
    <source>
        <dbReference type="ARBA" id="ARBA00022679"/>
    </source>
</evidence>
<keyword evidence="4" id="KW-1133">Transmembrane helix</keyword>
<dbReference type="SUPFAM" id="SSF69593">
    <property type="entry name" value="Glycerol-3-phosphate (1)-acyltransferase"/>
    <property type="match status" value="1"/>
</dbReference>
<keyword evidence="4" id="KW-0812">Transmembrane</keyword>
<dbReference type="OrthoDB" id="9812274at2"/>
<evidence type="ECO:0000259" key="5">
    <source>
        <dbReference type="SMART" id="SM00563"/>
    </source>
</evidence>
<evidence type="ECO:0000256" key="4">
    <source>
        <dbReference type="SAM" id="Phobius"/>
    </source>
</evidence>
<dbReference type="PANTHER" id="PTHR10434">
    <property type="entry name" value="1-ACYL-SN-GLYCEROL-3-PHOSPHATE ACYLTRANSFERASE"/>
    <property type="match status" value="1"/>
</dbReference>